<protein>
    <recommendedName>
        <fullName evidence="3">YaaC family protein</fullName>
    </recommendedName>
</protein>
<evidence type="ECO:0000313" key="2">
    <source>
        <dbReference type="Proteomes" id="UP000503088"/>
    </source>
</evidence>
<accession>A0A7D4BDT4</accession>
<sequence length="356" mass="42293">MPDRPVRRIPCDLPEQKMWNLFLILENEVTAKRYLEEKYSYAEMEKPGQKAFHSAQPLVYYVKQAREIYRIAGRSELFIRPLLTYYGMMNLCKAWLITMDPEYPRNTAVLRHGVSTRKRKKQNYNFLTDEVRIQREGLLSELIHNHQLQRHIGEVWRMKELFSLIPEVQDGYRQLFRENSLYPVAVFDHWNPPDQGMPFYVEERILDHGNVTASGFLQRLHHYSSDSNIHFSLLKQGTKPSLLGLRWHHPQVLHVNLWEKGFAHPWLREDRRGGYYLYAGDNRLSTPLPEIFVHYLLLFSLGMLCRYETALWGDMIYGMTTEDMVLIQEFLDVTQRKFPNLILNALFEEKLIFSPV</sequence>
<proteinExistence type="predicted"/>
<evidence type="ECO:0008006" key="3">
    <source>
        <dbReference type="Google" id="ProtNLM"/>
    </source>
</evidence>
<dbReference type="EMBL" id="CP048104">
    <property type="protein sequence ID" value="QKG83012.1"/>
    <property type="molecule type" value="Genomic_DNA"/>
</dbReference>
<dbReference type="AlphaFoldDB" id="A0A7D4BDT4"/>
<name>A0A7D4BDT4_9BACL</name>
<dbReference type="RefSeq" id="WP_173218926.1">
    <property type="nucleotide sequence ID" value="NZ_CP048104.1"/>
</dbReference>
<gene>
    <name evidence="1" type="ORF">GXN76_00040</name>
</gene>
<reference evidence="1 2" key="1">
    <citation type="submission" date="2020-01" db="EMBL/GenBank/DDBJ databases">
        <authorList>
            <person name="Gulvik C.A."/>
            <person name="Batra D.G."/>
        </authorList>
    </citation>
    <scope>NUCLEOTIDE SEQUENCE [LARGE SCALE GENOMIC DNA]</scope>
    <source>
        <strain evidence="1 2">W9323</strain>
    </source>
</reference>
<dbReference type="Proteomes" id="UP000503088">
    <property type="component" value="Chromosome"/>
</dbReference>
<evidence type="ECO:0000313" key="1">
    <source>
        <dbReference type="EMBL" id="QKG83012.1"/>
    </source>
</evidence>
<dbReference type="Pfam" id="PF14175">
    <property type="entry name" value="YaaC"/>
    <property type="match status" value="1"/>
</dbReference>
<dbReference type="InterPro" id="IPR026988">
    <property type="entry name" value="YaaC-like"/>
</dbReference>
<keyword evidence="2" id="KW-1185">Reference proteome</keyword>
<organism evidence="1 2">
    <name type="scientific">Kroppenstedtia pulmonis</name>
    <dbReference type="NCBI Taxonomy" id="1380685"/>
    <lineage>
        <taxon>Bacteria</taxon>
        <taxon>Bacillati</taxon>
        <taxon>Bacillota</taxon>
        <taxon>Bacilli</taxon>
        <taxon>Bacillales</taxon>
        <taxon>Thermoactinomycetaceae</taxon>
        <taxon>Kroppenstedtia</taxon>
    </lineage>
</organism>
<dbReference type="KEGG" id="kpul:GXN76_00040"/>